<dbReference type="InterPro" id="IPR011990">
    <property type="entry name" value="TPR-like_helical_dom_sf"/>
</dbReference>
<dbReference type="Proteomes" id="UP001151518">
    <property type="component" value="Unassembled WGS sequence"/>
</dbReference>
<evidence type="ECO:0000256" key="2">
    <source>
        <dbReference type="SAM" id="Phobius"/>
    </source>
</evidence>
<keyword evidence="2" id="KW-0812">Transmembrane</keyword>
<dbReference type="AlphaFoldDB" id="A0A9W8G537"/>
<protein>
    <submittedName>
        <fullName evidence="3">Uncharacterized protein</fullName>
    </submittedName>
</protein>
<keyword evidence="2" id="KW-0472">Membrane</keyword>
<gene>
    <name evidence="3" type="ORF">GGI25_001752</name>
</gene>
<organism evidence="3 4">
    <name type="scientific">Coemansia spiralis</name>
    <dbReference type="NCBI Taxonomy" id="417178"/>
    <lineage>
        <taxon>Eukaryota</taxon>
        <taxon>Fungi</taxon>
        <taxon>Fungi incertae sedis</taxon>
        <taxon>Zoopagomycota</taxon>
        <taxon>Kickxellomycotina</taxon>
        <taxon>Kickxellomycetes</taxon>
        <taxon>Kickxellales</taxon>
        <taxon>Kickxellaceae</taxon>
        <taxon>Coemansia</taxon>
    </lineage>
</organism>
<reference evidence="3" key="1">
    <citation type="submission" date="2022-07" db="EMBL/GenBank/DDBJ databases">
        <title>Phylogenomic reconstructions and comparative analyses of Kickxellomycotina fungi.</title>
        <authorList>
            <person name="Reynolds N.K."/>
            <person name="Stajich J.E."/>
            <person name="Barry K."/>
            <person name="Grigoriev I.V."/>
            <person name="Crous P."/>
            <person name="Smith M.E."/>
        </authorList>
    </citation>
    <scope>NUCLEOTIDE SEQUENCE</scope>
    <source>
        <strain evidence="3">NRRL 3115</strain>
    </source>
</reference>
<evidence type="ECO:0000313" key="3">
    <source>
        <dbReference type="EMBL" id="KAJ2679184.1"/>
    </source>
</evidence>
<feature type="region of interest" description="Disordered" evidence="1">
    <location>
        <begin position="40"/>
        <end position="60"/>
    </location>
</feature>
<sequence length="457" mass="53270">MYRAFASTFWKRQYQTAFRNSPKGYTRFYSQESMLKGTPSFTQVKSKKEPRTRKDPYIENEEKEWEDHRERMRRAFTGMSIFLGSFTLACFGGWIFYYAFTLYLVRQFWPAHEEVIGFTNKNLLYISCYYEYYAFKYDKALAVLRAALERIERQDNISGDSYVVLDTKLRIATCLFNLEKHQEAEEMLTGLLPTLQGLSKSGKIKDNGISNYIHFLGATEEDGFTIYYSAVDDLIYKTAYLLAQIYAQRGQLDDVKTVSSIGIQAIKRIKKSIASTFTSEVSHNYHFIDITNEKEALITTTLAEAFYEAGERQIAETLFLGVVAAVKQHWAHYDTTHPLSVNRRMYSQQWECLDSHAMLYLARLKTDAKRIDEAKSWMESARKSAMHKYLEEPMRCINCIAGLIAQEGRIEELNGNHTKALRKYRDAYQHARINFSKYKHKLIHDVKRLEKANSFNA</sequence>
<accession>A0A9W8G537</accession>
<dbReference type="Gene3D" id="1.25.40.10">
    <property type="entry name" value="Tetratricopeptide repeat domain"/>
    <property type="match status" value="1"/>
</dbReference>
<evidence type="ECO:0000313" key="4">
    <source>
        <dbReference type="Proteomes" id="UP001151518"/>
    </source>
</evidence>
<feature type="transmembrane region" description="Helical" evidence="2">
    <location>
        <begin position="79"/>
        <end position="100"/>
    </location>
</feature>
<dbReference type="OrthoDB" id="5307922at2759"/>
<keyword evidence="2" id="KW-1133">Transmembrane helix</keyword>
<name>A0A9W8G537_9FUNG</name>
<proteinExistence type="predicted"/>
<evidence type="ECO:0000256" key="1">
    <source>
        <dbReference type="SAM" id="MobiDB-lite"/>
    </source>
</evidence>
<comment type="caution">
    <text evidence="3">The sequence shown here is derived from an EMBL/GenBank/DDBJ whole genome shotgun (WGS) entry which is preliminary data.</text>
</comment>
<dbReference type="EMBL" id="JANBTW010000014">
    <property type="protein sequence ID" value="KAJ2679184.1"/>
    <property type="molecule type" value="Genomic_DNA"/>
</dbReference>
<feature type="compositionally biased region" description="Basic and acidic residues" evidence="1">
    <location>
        <begin position="46"/>
        <end position="57"/>
    </location>
</feature>